<dbReference type="AlphaFoldDB" id="G3T7Q2"/>
<protein>
    <submittedName>
        <fullName evidence="3">Uncharacterized protein</fullName>
    </submittedName>
</protein>
<evidence type="ECO:0000313" key="3">
    <source>
        <dbReference type="Ensembl" id="ENSLAFP00000009648.3"/>
    </source>
</evidence>
<reference evidence="3" key="3">
    <citation type="submission" date="2025-09" db="UniProtKB">
        <authorList>
            <consortium name="Ensembl"/>
        </authorList>
    </citation>
    <scope>IDENTIFICATION</scope>
    <source>
        <strain evidence="3">Isolate ISIS603380</strain>
    </source>
</reference>
<dbReference type="PANTHER" id="PTHR22089">
    <property type="entry name" value="MIRROR-IMAGE POLYDACTYLY GENE 1 PROTEIN"/>
    <property type="match status" value="1"/>
</dbReference>
<dbReference type="GeneTree" id="ENSGT00990000211453"/>
<dbReference type="InterPro" id="IPR026175">
    <property type="entry name" value="MIPOL1"/>
</dbReference>
<dbReference type="Ensembl" id="ENSLAFT00000011547.3">
    <property type="protein sequence ID" value="ENSLAFP00000009648.3"/>
    <property type="gene ID" value="ENSLAFG00000011548.3"/>
</dbReference>
<dbReference type="InParanoid" id="G3T7Q2"/>
<evidence type="ECO:0000256" key="1">
    <source>
        <dbReference type="SAM" id="Coils"/>
    </source>
</evidence>
<proteinExistence type="predicted"/>
<evidence type="ECO:0000256" key="2">
    <source>
        <dbReference type="SAM" id="MobiDB-lite"/>
    </source>
</evidence>
<keyword evidence="1" id="KW-0175">Coiled coil</keyword>
<feature type="coiled-coil region" evidence="1">
    <location>
        <begin position="75"/>
        <end position="109"/>
    </location>
</feature>
<feature type="region of interest" description="Disordered" evidence="2">
    <location>
        <begin position="1"/>
        <end position="35"/>
    </location>
</feature>
<organism evidence="3 4">
    <name type="scientific">Loxodonta africana</name>
    <name type="common">African elephant</name>
    <dbReference type="NCBI Taxonomy" id="9785"/>
    <lineage>
        <taxon>Eukaryota</taxon>
        <taxon>Metazoa</taxon>
        <taxon>Chordata</taxon>
        <taxon>Craniata</taxon>
        <taxon>Vertebrata</taxon>
        <taxon>Euteleostomi</taxon>
        <taxon>Mammalia</taxon>
        <taxon>Eutheria</taxon>
        <taxon>Afrotheria</taxon>
        <taxon>Proboscidea</taxon>
        <taxon>Elephantidae</taxon>
        <taxon>Loxodonta</taxon>
    </lineage>
</organism>
<accession>G3T7Q2</accession>
<sequence length="131" mass="14825">MNSVESMHQKSDDLVGETTYEDTELPGQRSRNFQVLGPCSDDETASCTTEKSNRNYCECMIPCQVISDLNKEKTIASLLKELDILRASNKKLQEKLTKEDKEQRKLKLKLELQERATEAEIAAKTAGIIDE</sequence>
<dbReference type="HOGENOM" id="CLU_128267_0_0_1"/>
<reference evidence="3 4" key="1">
    <citation type="submission" date="2009-06" db="EMBL/GenBank/DDBJ databases">
        <title>The Genome Sequence of Loxodonta africana (African elephant).</title>
        <authorList>
            <person name="Di Palma F."/>
            <person name="Heiman D."/>
            <person name="Young S."/>
            <person name="Johnson J."/>
            <person name="Lander E.S."/>
            <person name="Lindblad-Toh K."/>
        </authorList>
    </citation>
    <scope>NUCLEOTIDE SEQUENCE [LARGE SCALE GENOMIC DNA]</scope>
    <source>
        <strain evidence="3 4">Isolate ISIS603380</strain>
    </source>
</reference>
<dbReference type="Proteomes" id="UP000007646">
    <property type="component" value="Unassembled WGS sequence"/>
</dbReference>
<keyword evidence="4" id="KW-1185">Reference proteome</keyword>
<reference evidence="3" key="2">
    <citation type="submission" date="2025-08" db="UniProtKB">
        <authorList>
            <consortium name="Ensembl"/>
        </authorList>
    </citation>
    <scope>IDENTIFICATION</scope>
    <source>
        <strain evidence="3">Isolate ISIS603380</strain>
    </source>
</reference>
<name>G3T7Q2_LOXAF</name>
<dbReference type="STRING" id="9785.ENSLAFP00000009648"/>
<dbReference type="PANTHER" id="PTHR22089:SF2">
    <property type="entry name" value="MIRROR-IMAGE POLYDACTYLY GENE 1 PROTEIN"/>
    <property type="match status" value="1"/>
</dbReference>
<dbReference type="eggNOG" id="ENOG502QS3V">
    <property type="taxonomic scope" value="Eukaryota"/>
</dbReference>
<evidence type="ECO:0000313" key="4">
    <source>
        <dbReference type="Proteomes" id="UP000007646"/>
    </source>
</evidence>